<name>A0A934V2F8_9PSEU</name>
<accession>A0A934V2F8</accession>
<dbReference type="PROSITE" id="PS50240">
    <property type="entry name" value="TRYPSIN_DOM"/>
    <property type="match status" value="1"/>
</dbReference>
<dbReference type="PRINTS" id="PR00722">
    <property type="entry name" value="CHYMOTRYPSIN"/>
</dbReference>
<keyword evidence="2" id="KW-1015">Disulfide bond</keyword>
<dbReference type="RefSeq" id="WP_200318685.1">
    <property type="nucleotide sequence ID" value="NZ_JAENJH010000003.1"/>
</dbReference>
<evidence type="ECO:0000313" key="6">
    <source>
        <dbReference type="Proteomes" id="UP000635245"/>
    </source>
</evidence>
<dbReference type="CDD" id="cd00190">
    <property type="entry name" value="Tryp_SPc"/>
    <property type="match status" value="1"/>
</dbReference>
<dbReference type="InterPro" id="IPR043504">
    <property type="entry name" value="Peptidase_S1_PA_chymotrypsin"/>
</dbReference>
<keyword evidence="5" id="KW-0378">Hydrolase</keyword>
<dbReference type="PROSITE" id="PS00134">
    <property type="entry name" value="TRYPSIN_HIS"/>
    <property type="match status" value="1"/>
</dbReference>
<dbReference type="PANTHER" id="PTHR24276">
    <property type="entry name" value="POLYSERASE-RELATED"/>
    <property type="match status" value="1"/>
</dbReference>
<proteinExistence type="inferred from homology"/>
<dbReference type="SUPFAM" id="SSF50494">
    <property type="entry name" value="Trypsin-like serine proteases"/>
    <property type="match status" value="1"/>
</dbReference>
<dbReference type="InterPro" id="IPR001314">
    <property type="entry name" value="Peptidase_S1A"/>
</dbReference>
<organism evidence="5 6">
    <name type="scientific">Prauserella cavernicola</name>
    <dbReference type="NCBI Taxonomy" id="2800127"/>
    <lineage>
        <taxon>Bacteria</taxon>
        <taxon>Bacillati</taxon>
        <taxon>Actinomycetota</taxon>
        <taxon>Actinomycetes</taxon>
        <taxon>Pseudonocardiales</taxon>
        <taxon>Pseudonocardiaceae</taxon>
        <taxon>Prauserella</taxon>
    </lineage>
</organism>
<evidence type="ECO:0000256" key="1">
    <source>
        <dbReference type="ARBA" id="ARBA00007664"/>
    </source>
</evidence>
<dbReference type="Pfam" id="PF00089">
    <property type="entry name" value="Trypsin"/>
    <property type="match status" value="1"/>
</dbReference>
<dbReference type="Proteomes" id="UP000635245">
    <property type="component" value="Unassembled WGS sequence"/>
</dbReference>
<comment type="similarity">
    <text evidence="1">Belongs to the peptidase S1 family.</text>
</comment>
<keyword evidence="3" id="KW-0732">Signal</keyword>
<feature type="domain" description="Peptidase S1" evidence="4">
    <location>
        <begin position="33"/>
        <end position="254"/>
    </location>
</feature>
<keyword evidence="5" id="KW-0645">Protease</keyword>
<dbReference type="AlphaFoldDB" id="A0A934V2F8"/>
<dbReference type="EMBL" id="JAENJH010000003">
    <property type="protein sequence ID" value="MBK1785651.1"/>
    <property type="molecule type" value="Genomic_DNA"/>
</dbReference>
<dbReference type="InterPro" id="IPR009003">
    <property type="entry name" value="Peptidase_S1_PA"/>
</dbReference>
<evidence type="ECO:0000256" key="2">
    <source>
        <dbReference type="ARBA" id="ARBA00023157"/>
    </source>
</evidence>
<sequence>MRALPRRATAALAAVVLLFASWSAPASATQPLLVGGVDADQTYSFATALQQTSGKHFCGGALIRPDWVVTAAHCVQGRALDGFTARIGSNDRTQGGEVATPAEIVVHPDYDPAAAGGDVALVRLAAPVEAAPVELARRAEVGTPTRLLGWGQTCPEQNCGESPVVLKQLDTSIVDTEGCADIDSAVELCTGNPEGAKGACYGDSGGPELVRVDERWQLLGVSSRPGNEDPKCATAPSIYTSVVAYSQWINGRVDIPEKEPAPAPPPD</sequence>
<dbReference type="SMART" id="SM00020">
    <property type="entry name" value="Tryp_SPc"/>
    <property type="match status" value="1"/>
</dbReference>
<reference evidence="5" key="1">
    <citation type="submission" date="2020-12" db="EMBL/GenBank/DDBJ databases">
        <title>Prauserella sp. ASG 168, a novel actinomycete isolated from cave rock.</title>
        <authorList>
            <person name="Suriyachadkun C."/>
        </authorList>
    </citation>
    <scope>NUCLEOTIDE SEQUENCE</scope>
    <source>
        <strain evidence="5">ASG 168</strain>
    </source>
</reference>
<dbReference type="InterPro" id="IPR018114">
    <property type="entry name" value="TRYPSIN_HIS"/>
</dbReference>
<evidence type="ECO:0000313" key="5">
    <source>
        <dbReference type="EMBL" id="MBK1785651.1"/>
    </source>
</evidence>
<keyword evidence="6" id="KW-1185">Reference proteome</keyword>
<dbReference type="PANTHER" id="PTHR24276:SF98">
    <property type="entry name" value="FI18310P1-RELATED"/>
    <property type="match status" value="1"/>
</dbReference>
<gene>
    <name evidence="5" type="ORF">JHE00_15075</name>
</gene>
<evidence type="ECO:0000256" key="3">
    <source>
        <dbReference type="SAM" id="SignalP"/>
    </source>
</evidence>
<protein>
    <submittedName>
        <fullName evidence="5">Serine protease</fullName>
    </submittedName>
</protein>
<dbReference type="FunFam" id="2.40.10.10:FF:000068">
    <property type="entry name" value="transmembrane protease serine 2"/>
    <property type="match status" value="1"/>
</dbReference>
<dbReference type="GO" id="GO:0004252">
    <property type="term" value="F:serine-type endopeptidase activity"/>
    <property type="evidence" value="ECO:0007669"/>
    <property type="project" value="InterPro"/>
</dbReference>
<dbReference type="GO" id="GO:0006508">
    <property type="term" value="P:proteolysis"/>
    <property type="evidence" value="ECO:0007669"/>
    <property type="project" value="UniProtKB-KW"/>
</dbReference>
<feature type="chain" id="PRO_5037458223" evidence="3">
    <location>
        <begin position="29"/>
        <end position="267"/>
    </location>
</feature>
<dbReference type="InterPro" id="IPR001254">
    <property type="entry name" value="Trypsin_dom"/>
</dbReference>
<dbReference type="InterPro" id="IPR050430">
    <property type="entry name" value="Peptidase_S1"/>
</dbReference>
<feature type="signal peptide" evidence="3">
    <location>
        <begin position="1"/>
        <end position="28"/>
    </location>
</feature>
<evidence type="ECO:0000259" key="4">
    <source>
        <dbReference type="PROSITE" id="PS50240"/>
    </source>
</evidence>
<comment type="caution">
    <text evidence="5">The sequence shown here is derived from an EMBL/GenBank/DDBJ whole genome shotgun (WGS) entry which is preliminary data.</text>
</comment>
<dbReference type="Gene3D" id="2.40.10.10">
    <property type="entry name" value="Trypsin-like serine proteases"/>
    <property type="match status" value="1"/>
</dbReference>